<feature type="region of interest" description="Disordered" evidence="1">
    <location>
        <begin position="74"/>
        <end position="94"/>
    </location>
</feature>
<keyword evidence="3" id="KW-1185">Reference proteome</keyword>
<reference evidence="2 3" key="1">
    <citation type="journal article" date="2018" name="Nat. Ecol. Evol.">
        <title>Pezizomycetes genomes reveal the molecular basis of ectomycorrhizal truffle lifestyle.</title>
        <authorList>
            <person name="Murat C."/>
            <person name="Payen T."/>
            <person name="Noel B."/>
            <person name="Kuo A."/>
            <person name="Morin E."/>
            <person name="Chen J."/>
            <person name="Kohler A."/>
            <person name="Krizsan K."/>
            <person name="Balestrini R."/>
            <person name="Da Silva C."/>
            <person name="Montanini B."/>
            <person name="Hainaut M."/>
            <person name="Levati E."/>
            <person name="Barry K.W."/>
            <person name="Belfiori B."/>
            <person name="Cichocki N."/>
            <person name="Clum A."/>
            <person name="Dockter R.B."/>
            <person name="Fauchery L."/>
            <person name="Guy J."/>
            <person name="Iotti M."/>
            <person name="Le Tacon F."/>
            <person name="Lindquist E.A."/>
            <person name="Lipzen A."/>
            <person name="Malagnac F."/>
            <person name="Mello A."/>
            <person name="Molinier V."/>
            <person name="Miyauchi S."/>
            <person name="Poulain J."/>
            <person name="Riccioni C."/>
            <person name="Rubini A."/>
            <person name="Sitrit Y."/>
            <person name="Splivallo R."/>
            <person name="Traeger S."/>
            <person name="Wang M."/>
            <person name="Zifcakova L."/>
            <person name="Wipf D."/>
            <person name="Zambonelli A."/>
            <person name="Paolocci F."/>
            <person name="Nowrousian M."/>
            <person name="Ottonello S."/>
            <person name="Baldrian P."/>
            <person name="Spatafora J.W."/>
            <person name="Henrissat B."/>
            <person name="Nagy L.G."/>
            <person name="Aury J.M."/>
            <person name="Wincker P."/>
            <person name="Grigoriev I.V."/>
            <person name="Bonfante P."/>
            <person name="Martin F.M."/>
        </authorList>
    </citation>
    <scope>NUCLEOTIDE SEQUENCE [LARGE SCALE GENOMIC DNA]</scope>
    <source>
        <strain evidence="2 3">ATCC MYA-4762</strain>
    </source>
</reference>
<proteinExistence type="predicted"/>
<dbReference type="InParanoid" id="A0A3N4LGG1"/>
<protein>
    <submittedName>
        <fullName evidence="2">Uncharacterized protein</fullName>
    </submittedName>
</protein>
<dbReference type="Proteomes" id="UP000267821">
    <property type="component" value="Unassembled WGS sequence"/>
</dbReference>
<dbReference type="EMBL" id="ML121556">
    <property type="protein sequence ID" value="RPB21957.1"/>
    <property type="molecule type" value="Genomic_DNA"/>
</dbReference>
<evidence type="ECO:0000313" key="3">
    <source>
        <dbReference type="Proteomes" id="UP000267821"/>
    </source>
</evidence>
<gene>
    <name evidence="2" type="ORF">L211DRAFT_414212</name>
</gene>
<organism evidence="2 3">
    <name type="scientific">Terfezia boudieri ATCC MYA-4762</name>
    <dbReference type="NCBI Taxonomy" id="1051890"/>
    <lineage>
        <taxon>Eukaryota</taxon>
        <taxon>Fungi</taxon>
        <taxon>Dikarya</taxon>
        <taxon>Ascomycota</taxon>
        <taxon>Pezizomycotina</taxon>
        <taxon>Pezizomycetes</taxon>
        <taxon>Pezizales</taxon>
        <taxon>Pezizaceae</taxon>
        <taxon>Terfezia</taxon>
    </lineage>
</organism>
<name>A0A3N4LGG1_9PEZI</name>
<dbReference type="AlphaFoldDB" id="A0A3N4LGG1"/>
<accession>A0A3N4LGG1</accession>
<evidence type="ECO:0000256" key="1">
    <source>
        <dbReference type="SAM" id="MobiDB-lite"/>
    </source>
</evidence>
<evidence type="ECO:0000313" key="2">
    <source>
        <dbReference type="EMBL" id="RPB21957.1"/>
    </source>
</evidence>
<sequence length="117" mass="12850">MYVGRYLVCTVSTLFLRRRCTAGSAHLSTPPPPIRCWLASLILKQARRPLSIMLHHHARVSPLSGPFRLGAADGEKLDNHRLPTGRVPTQWTTGGSGPLISQLFTSASRLEFGPYGD</sequence>